<comment type="caution">
    <text evidence="1">The sequence shown here is derived from an EMBL/GenBank/DDBJ whole genome shotgun (WGS) entry which is preliminary data.</text>
</comment>
<protein>
    <recommendedName>
        <fullName evidence="2">Transposase</fullName>
    </recommendedName>
</protein>
<evidence type="ECO:0000313" key="1">
    <source>
        <dbReference type="EMBL" id="OIQ75640.1"/>
    </source>
</evidence>
<proteinExistence type="predicted"/>
<dbReference type="EMBL" id="MLJW01002103">
    <property type="protein sequence ID" value="OIQ75640.1"/>
    <property type="molecule type" value="Genomic_DNA"/>
</dbReference>
<evidence type="ECO:0008006" key="2">
    <source>
        <dbReference type="Google" id="ProtNLM"/>
    </source>
</evidence>
<name>A0A1J5PXL3_9ZZZZ</name>
<accession>A0A1J5PXL3</accession>
<reference evidence="1" key="1">
    <citation type="submission" date="2016-10" db="EMBL/GenBank/DDBJ databases">
        <title>Sequence of Gallionella enrichment culture.</title>
        <authorList>
            <person name="Poehlein A."/>
            <person name="Muehling M."/>
            <person name="Daniel R."/>
        </authorList>
    </citation>
    <scope>NUCLEOTIDE SEQUENCE</scope>
</reference>
<organism evidence="1">
    <name type="scientific">mine drainage metagenome</name>
    <dbReference type="NCBI Taxonomy" id="410659"/>
    <lineage>
        <taxon>unclassified sequences</taxon>
        <taxon>metagenomes</taxon>
        <taxon>ecological metagenomes</taxon>
    </lineage>
</organism>
<sequence length="117" mass="13934">MNLLGLLQSFRHKRPLYFGTRRKRQSRLLRAIEWLSYNDGAKAAEAILERIYSIHPKRNGCANIERHQKQAAQHEYCLMGNTGTLHISRDIRKEKWHGKNYWQKVAPLNVVYYSRRI</sequence>
<gene>
    <name evidence="1" type="ORF">GALL_426900</name>
</gene>
<dbReference type="AlphaFoldDB" id="A0A1J5PXL3"/>